<proteinExistence type="predicted"/>
<evidence type="ECO:0000313" key="1">
    <source>
        <dbReference type="EMBL" id="SDG27175.1"/>
    </source>
</evidence>
<dbReference type="STRING" id="440168.SAMN04487974_101761"/>
<dbReference type="AlphaFoldDB" id="A0A1G7SVU5"/>
<accession>A0A1G7SVU5</accession>
<keyword evidence="2" id="KW-1185">Reference proteome</keyword>
<reference evidence="1 2" key="1">
    <citation type="submission" date="2016-10" db="EMBL/GenBank/DDBJ databases">
        <authorList>
            <person name="de Groot N.N."/>
        </authorList>
    </citation>
    <scope>NUCLEOTIDE SEQUENCE [LARGE SCALE GENOMIC DNA]</scope>
    <source>
        <strain evidence="1 2">CGMCC 1.10267</strain>
    </source>
</reference>
<dbReference type="NCBIfam" id="NF041112">
    <property type="entry name" value="chap_CsgH_alph"/>
    <property type="match status" value="1"/>
</dbReference>
<protein>
    <submittedName>
        <fullName evidence="1">Uncharacterized protein</fullName>
    </submittedName>
</protein>
<evidence type="ECO:0000313" key="2">
    <source>
        <dbReference type="Proteomes" id="UP000199495"/>
    </source>
</evidence>
<dbReference type="Proteomes" id="UP000199495">
    <property type="component" value="Unassembled WGS sequence"/>
</dbReference>
<dbReference type="RefSeq" id="WP_090591698.1">
    <property type="nucleotide sequence ID" value="NZ_FNCS01000001.1"/>
</dbReference>
<name>A0A1G7SVU5_9HYPH</name>
<dbReference type="Gene3D" id="2.60.40.2420">
    <property type="match status" value="1"/>
</dbReference>
<dbReference type="EMBL" id="FNCS01000001">
    <property type="protein sequence ID" value="SDG27175.1"/>
    <property type="molecule type" value="Genomic_DNA"/>
</dbReference>
<dbReference type="InterPro" id="IPR053722">
    <property type="entry name" value="Curli_assembly_CsgC/AgfC"/>
</dbReference>
<organism evidence="1 2">
    <name type="scientific">Pelagibacterium luteolum</name>
    <dbReference type="NCBI Taxonomy" id="440168"/>
    <lineage>
        <taxon>Bacteria</taxon>
        <taxon>Pseudomonadati</taxon>
        <taxon>Pseudomonadota</taxon>
        <taxon>Alphaproteobacteria</taxon>
        <taxon>Hyphomicrobiales</taxon>
        <taxon>Devosiaceae</taxon>
        <taxon>Pelagibacterium</taxon>
    </lineage>
</organism>
<dbReference type="InterPro" id="IPR047726">
    <property type="entry name" value="CsgH_dom"/>
</dbReference>
<gene>
    <name evidence="1" type="ORF">SAMN04487974_101761</name>
</gene>
<sequence length="125" mass="13042">MVASEVLSFEADVLATGVTRCAIEMASNETTTLQPIFLAGEDVEGEYSFVVTSVSNGGRSVTRQANRFFAGRVHGPTVTLGTGAHIEAGFEVTDAHGVALCSIEVSHPANHLVQRSTSHSGGMHG</sequence>